<dbReference type="AlphaFoldDB" id="A0A1I1KPB4"/>
<protein>
    <submittedName>
        <fullName evidence="1">Uncharacterized protein</fullName>
    </submittedName>
</protein>
<evidence type="ECO:0000313" key="2">
    <source>
        <dbReference type="Proteomes" id="UP000199161"/>
    </source>
</evidence>
<sequence>MPALVNHSNGVMNADTLQAELEAAGELMVTVETFEEPLELHRHDTEIGTEEITLELTDGKLVFDVDAVVGYWKHQHSLSDYGL</sequence>
<proteinExistence type="predicted"/>
<dbReference type="Proteomes" id="UP000199161">
    <property type="component" value="Unassembled WGS sequence"/>
</dbReference>
<reference evidence="2" key="1">
    <citation type="submission" date="2016-10" db="EMBL/GenBank/DDBJ databases">
        <authorList>
            <person name="Varghese N."/>
            <person name="Submissions S."/>
        </authorList>
    </citation>
    <scope>NUCLEOTIDE SEQUENCE [LARGE SCALE GENOMIC DNA]</scope>
    <source>
        <strain evidence="2">DSM 13078</strain>
    </source>
</reference>
<accession>A0A1I1KPB4</accession>
<keyword evidence="2" id="KW-1185">Reference proteome</keyword>
<name>A0A1I1KPB4_NATHA</name>
<gene>
    <name evidence="1" type="ORF">SAMN05444422_11252</name>
</gene>
<evidence type="ECO:0000313" key="1">
    <source>
        <dbReference type="EMBL" id="SFC62112.1"/>
    </source>
</evidence>
<dbReference type="EMBL" id="FOKW01000012">
    <property type="protein sequence ID" value="SFC62112.1"/>
    <property type="molecule type" value="Genomic_DNA"/>
</dbReference>
<organism evidence="1 2">
    <name type="scientific">Natronobacterium haloterrestre</name>
    <name type="common">Halobiforma haloterrestris</name>
    <dbReference type="NCBI Taxonomy" id="148448"/>
    <lineage>
        <taxon>Archaea</taxon>
        <taxon>Methanobacteriati</taxon>
        <taxon>Methanobacteriota</taxon>
        <taxon>Stenosarchaea group</taxon>
        <taxon>Halobacteria</taxon>
        <taxon>Halobacteriales</taxon>
        <taxon>Natrialbaceae</taxon>
        <taxon>Natronobacterium</taxon>
    </lineage>
</organism>